<name>A0A1T5EHK4_9BACT</name>
<dbReference type="InterPro" id="IPR004948">
    <property type="entry name" value="Nuc-triphosphatase_THEP1"/>
</dbReference>
<dbReference type="Pfam" id="PF03266">
    <property type="entry name" value="NTPase_1"/>
    <property type="match status" value="1"/>
</dbReference>
<proteinExistence type="predicted"/>
<protein>
    <submittedName>
        <fullName evidence="1">Nucleoside-triphosphatase THEP1</fullName>
    </submittedName>
</protein>
<dbReference type="GO" id="GO:0017111">
    <property type="term" value="F:ribonucleoside triphosphate phosphatase activity"/>
    <property type="evidence" value="ECO:0007669"/>
    <property type="project" value="InterPro"/>
</dbReference>
<dbReference type="AlphaFoldDB" id="A0A1T5EHK4"/>
<sequence length="153" mass="17445">MVHIITGDIHSGKSTRFLNLYSQGNREVGLYAKKLYAPDQTIAGYNLVLLPIMDEIPFICLKESVASHGDYYMQGRFAFWKEAFKKGEDYILGSPSEKAVWIDEVGGLELKGLGFDFLLRTLIDSHRDVTFTVRTSLLKSILDRYNITEYILL</sequence>
<reference evidence="2" key="1">
    <citation type="submission" date="2017-02" db="EMBL/GenBank/DDBJ databases">
        <authorList>
            <person name="Varghese N."/>
            <person name="Submissions S."/>
        </authorList>
    </citation>
    <scope>NUCLEOTIDE SEQUENCE [LARGE SCALE GENOMIC DNA]</scope>
    <source>
        <strain evidence="2">DSM 24967</strain>
    </source>
</reference>
<dbReference type="RefSeq" id="WP_079684382.1">
    <property type="nucleotide sequence ID" value="NZ_FUYQ01000027.1"/>
</dbReference>
<dbReference type="Gene3D" id="3.40.50.300">
    <property type="entry name" value="P-loop containing nucleotide triphosphate hydrolases"/>
    <property type="match status" value="1"/>
</dbReference>
<keyword evidence="2" id="KW-1185">Reference proteome</keyword>
<organism evidence="1 2">
    <name type="scientific">Parabacteroides chartae</name>
    <dbReference type="NCBI Taxonomy" id="1037355"/>
    <lineage>
        <taxon>Bacteria</taxon>
        <taxon>Pseudomonadati</taxon>
        <taxon>Bacteroidota</taxon>
        <taxon>Bacteroidia</taxon>
        <taxon>Bacteroidales</taxon>
        <taxon>Tannerellaceae</taxon>
        <taxon>Parabacteroides</taxon>
    </lineage>
</organism>
<evidence type="ECO:0000313" key="2">
    <source>
        <dbReference type="Proteomes" id="UP000190852"/>
    </source>
</evidence>
<dbReference type="EMBL" id="FUYQ01000027">
    <property type="protein sequence ID" value="SKB83502.1"/>
    <property type="molecule type" value="Genomic_DNA"/>
</dbReference>
<dbReference type="Proteomes" id="UP000190852">
    <property type="component" value="Unassembled WGS sequence"/>
</dbReference>
<gene>
    <name evidence="1" type="ORF">SAMN05660349_02973</name>
</gene>
<evidence type="ECO:0000313" key="1">
    <source>
        <dbReference type="EMBL" id="SKB83502.1"/>
    </source>
</evidence>
<accession>A0A1T5EHK4</accession>
<dbReference type="InterPro" id="IPR027417">
    <property type="entry name" value="P-loop_NTPase"/>
</dbReference>